<dbReference type="SUPFAM" id="SSF144091">
    <property type="entry name" value="Rhomboid-like"/>
    <property type="match status" value="1"/>
</dbReference>
<dbReference type="PANTHER" id="PTHR43731:SF14">
    <property type="entry name" value="PRESENILIN-ASSOCIATED RHOMBOID-LIKE PROTEIN, MITOCHONDRIAL"/>
    <property type="match status" value="1"/>
</dbReference>
<dbReference type="GO" id="GO:0006508">
    <property type="term" value="P:proteolysis"/>
    <property type="evidence" value="ECO:0007669"/>
    <property type="project" value="UniProtKB-KW"/>
</dbReference>
<dbReference type="Gene3D" id="1.20.1540.10">
    <property type="entry name" value="Rhomboid-like"/>
    <property type="match status" value="1"/>
</dbReference>
<dbReference type="EMBL" id="FNZX01000012">
    <property type="protein sequence ID" value="SEK84412.1"/>
    <property type="molecule type" value="Genomic_DNA"/>
</dbReference>
<feature type="transmembrane region" description="Helical" evidence="7">
    <location>
        <begin position="123"/>
        <end position="145"/>
    </location>
</feature>
<reference evidence="10" key="1">
    <citation type="submission" date="2016-10" db="EMBL/GenBank/DDBJ databases">
        <authorList>
            <person name="Varghese N."/>
        </authorList>
    </citation>
    <scope>NUCLEOTIDE SEQUENCE [LARGE SCALE GENOMIC DNA]</scope>
    <source>
        <strain evidence="10">ACV-9</strain>
    </source>
</reference>
<dbReference type="GO" id="GO:0004252">
    <property type="term" value="F:serine-type endopeptidase activity"/>
    <property type="evidence" value="ECO:0007669"/>
    <property type="project" value="InterPro"/>
</dbReference>
<evidence type="ECO:0000313" key="9">
    <source>
        <dbReference type="EMBL" id="SEK84412.1"/>
    </source>
</evidence>
<comment type="subcellular location">
    <subcellularLocation>
        <location evidence="1">Membrane</location>
        <topology evidence="1">Multi-pass membrane protein</topology>
    </subcellularLocation>
</comment>
<dbReference type="InterPro" id="IPR035952">
    <property type="entry name" value="Rhomboid-like_sf"/>
</dbReference>
<keyword evidence="6 7" id="KW-0472">Membrane</keyword>
<evidence type="ECO:0000259" key="8">
    <source>
        <dbReference type="Pfam" id="PF01694"/>
    </source>
</evidence>
<evidence type="ECO:0000313" key="10">
    <source>
        <dbReference type="Proteomes" id="UP000182321"/>
    </source>
</evidence>
<keyword evidence="4" id="KW-0378">Hydrolase</keyword>
<dbReference type="AlphaFoldDB" id="A0A1H7KCC4"/>
<dbReference type="InterPro" id="IPR022764">
    <property type="entry name" value="Peptidase_S54_rhomboid_dom"/>
</dbReference>
<evidence type="ECO:0000256" key="5">
    <source>
        <dbReference type="ARBA" id="ARBA00022989"/>
    </source>
</evidence>
<feature type="transmembrane region" description="Helical" evidence="7">
    <location>
        <begin position="180"/>
        <end position="200"/>
    </location>
</feature>
<protein>
    <submittedName>
        <fullName evidence="9">Rhomboid protease GluP</fullName>
    </submittedName>
</protein>
<dbReference type="PANTHER" id="PTHR43731">
    <property type="entry name" value="RHOMBOID PROTEASE"/>
    <property type="match status" value="1"/>
</dbReference>
<evidence type="ECO:0000256" key="1">
    <source>
        <dbReference type="ARBA" id="ARBA00004141"/>
    </source>
</evidence>
<gene>
    <name evidence="9" type="ORF">SAMN02910377_01983</name>
</gene>
<keyword evidence="9" id="KW-0645">Protease</keyword>
<keyword evidence="3 7" id="KW-0812">Transmembrane</keyword>
<feature type="transmembrane region" description="Helical" evidence="7">
    <location>
        <begin position="12"/>
        <end position="32"/>
    </location>
</feature>
<dbReference type="GO" id="GO:0016020">
    <property type="term" value="C:membrane"/>
    <property type="evidence" value="ECO:0007669"/>
    <property type="project" value="UniProtKB-SubCell"/>
</dbReference>
<evidence type="ECO:0000256" key="4">
    <source>
        <dbReference type="ARBA" id="ARBA00022801"/>
    </source>
</evidence>
<feature type="transmembrane region" description="Helical" evidence="7">
    <location>
        <begin position="157"/>
        <end position="174"/>
    </location>
</feature>
<organism evidence="9 10">
    <name type="scientific">Pseudobutyrivibrio ruminis</name>
    <dbReference type="NCBI Taxonomy" id="46206"/>
    <lineage>
        <taxon>Bacteria</taxon>
        <taxon>Bacillati</taxon>
        <taxon>Bacillota</taxon>
        <taxon>Clostridia</taxon>
        <taxon>Lachnospirales</taxon>
        <taxon>Lachnospiraceae</taxon>
        <taxon>Pseudobutyrivibrio</taxon>
    </lineage>
</organism>
<sequence length="223" mass="24593">MRDEYFNPKETPITYILVAINIITFVVLEIMGDTTDGLFMLLNGAMNPNKVLAEGEWYRLLTATFMHFGIEHLMNNMLLLFLLGQIFERAVGPVRYLGIYLGSGLTGSFLSFFFMCLLGKNDIVAGASGGIFGIIGGMLIVILVHKGKYKGISTKRMLIMAGLTLYFGFAYAGTDNVGHLGGLTAGIIITFFTYGIPTLIKGAHVDFESEKNYTLKQDDINEE</sequence>
<comment type="similarity">
    <text evidence="2">Belongs to the peptidase S54 family.</text>
</comment>
<evidence type="ECO:0000256" key="6">
    <source>
        <dbReference type="ARBA" id="ARBA00023136"/>
    </source>
</evidence>
<dbReference type="Proteomes" id="UP000182321">
    <property type="component" value="Unassembled WGS sequence"/>
</dbReference>
<accession>A0A1H7KCC4</accession>
<feature type="transmembrane region" description="Helical" evidence="7">
    <location>
        <begin position="57"/>
        <end position="84"/>
    </location>
</feature>
<proteinExistence type="inferred from homology"/>
<evidence type="ECO:0000256" key="2">
    <source>
        <dbReference type="ARBA" id="ARBA00009045"/>
    </source>
</evidence>
<dbReference type="Pfam" id="PF01694">
    <property type="entry name" value="Rhomboid"/>
    <property type="match status" value="1"/>
</dbReference>
<keyword evidence="10" id="KW-1185">Reference proteome</keyword>
<feature type="transmembrane region" description="Helical" evidence="7">
    <location>
        <begin position="96"/>
        <end position="117"/>
    </location>
</feature>
<dbReference type="RefSeq" id="WP_242941802.1">
    <property type="nucleotide sequence ID" value="NZ_FNZX01000012.1"/>
</dbReference>
<dbReference type="InterPro" id="IPR050925">
    <property type="entry name" value="Rhomboid_protease_S54"/>
</dbReference>
<keyword evidence="5 7" id="KW-1133">Transmembrane helix</keyword>
<evidence type="ECO:0000256" key="7">
    <source>
        <dbReference type="SAM" id="Phobius"/>
    </source>
</evidence>
<evidence type="ECO:0000256" key="3">
    <source>
        <dbReference type="ARBA" id="ARBA00022692"/>
    </source>
</evidence>
<name>A0A1H7KCC4_9FIRM</name>
<feature type="domain" description="Peptidase S54 rhomboid" evidence="8">
    <location>
        <begin position="55"/>
        <end position="193"/>
    </location>
</feature>